<keyword evidence="2" id="KW-0328">Glycosyltransferase</keyword>
<evidence type="ECO:0000259" key="4">
    <source>
        <dbReference type="Pfam" id="PF00535"/>
    </source>
</evidence>
<accession>A0A2W5SGG5</accession>
<dbReference type="Proteomes" id="UP000248975">
    <property type="component" value="Unassembled WGS sequence"/>
</dbReference>
<dbReference type="InterPro" id="IPR001173">
    <property type="entry name" value="Glyco_trans_2-like"/>
</dbReference>
<name>A0A2W5SGG5_CERSP</name>
<organism evidence="5 6">
    <name type="scientific">Cereibacter sphaeroides</name>
    <name type="common">Rhodobacter sphaeroides</name>
    <dbReference type="NCBI Taxonomy" id="1063"/>
    <lineage>
        <taxon>Bacteria</taxon>
        <taxon>Pseudomonadati</taxon>
        <taxon>Pseudomonadota</taxon>
        <taxon>Alphaproteobacteria</taxon>
        <taxon>Rhodobacterales</taxon>
        <taxon>Paracoccaceae</taxon>
        <taxon>Cereibacter</taxon>
    </lineage>
</organism>
<reference evidence="5 6" key="1">
    <citation type="submission" date="2017-08" db="EMBL/GenBank/DDBJ databases">
        <title>Infants hospitalized years apart are colonized by the same room-sourced microbial strains.</title>
        <authorList>
            <person name="Brooks B."/>
            <person name="Olm M.R."/>
            <person name="Firek B.A."/>
            <person name="Baker R."/>
            <person name="Thomas B.C."/>
            <person name="Morowitz M.J."/>
            <person name="Banfield J.F."/>
        </authorList>
    </citation>
    <scope>NUCLEOTIDE SEQUENCE [LARGE SCALE GENOMIC DNA]</scope>
    <source>
        <strain evidence="5">S2_003_000_R2_11</strain>
    </source>
</reference>
<evidence type="ECO:0000256" key="2">
    <source>
        <dbReference type="ARBA" id="ARBA00022676"/>
    </source>
</evidence>
<evidence type="ECO:0000313" key="5">
    <source>
        <dbReference type="EMBL" id="PZQ99892.1"/>
    </source>
</evidence>
<dbReference type="Gene3D" id="3.90.550.10">
    <property type="entry name" value="Spore Coat Polysaccharide Biosynthesis Protein SpsA, Chain A"/>
    <property type="match status" value="1"/>
</dbReference>
<comment type="similarity">
    <text evidence="1">Belongs to the glycosyltransferase 2 family.</text>
</comment>
<feature type="domain" description="Glycosyltransferase 2-like" evidence="4">
    <location>
        <begin position="215"/>
        <end position="391"/>
    </location>
</feature>
<dbReference type="PANTHER" id="PTHR43179:SF12">
    <property type="entry name" value="GALACTOFURANOSYLTRANSFERASE GLFT2"/>
    <property type="match status" value="1"/>
</dbReference>
<evidence type="ECO:0000313" key="6">
    <source>
        <dbReference type="Proteomes" id="UP000248975"/>
    </source>
</evidence>
<evidence type="ECO:0000256" key="1">
    <source>
        <dbReference type="ARBA" id="ARBA00006739"/>
    </source>
</evidence>
<keyword evidence="3 5" id="KW-0808">Transferase</keyword>
<protein>
    <submittedName>
        <fullName evidence="5">Glycosyl transferase</fullName>
    </submittedName>
</protein>
<gene>
    <name evidence="5" type="ORF">DI533_04455</name>
</gene>
<sequence>MPARRLAALFRRYAAAHLTLTMPGEPFYDDNGQRVGQLDRLVLRGGRIVAEGWTAARAVALSLGTARVEQSPALERRDVVGSYPELAGRFPGFALDLPLAEGPAIFSLGYPDRRLIYRVALPDPRRIARARLKLAPAFLRDLARAAPALLRWLATRDTDCRGRVKRALRLAEPAGPTSLQRLLFLEDSMAELTASARAKEAIRLTPPALSRHPITIVLPVYNAFDLLPEVLSRVVEHTDLPWHMILIEDASTDPGVRPWLRDWAARTNASHPGRITLVENESNRGFIVSVNLGLKLALQRGHDVVLLNSDAFVPKAWASRLMRPFLMHDNVATVTPMSNDAEILTVPVICRRTELKSGEAEGIDHIASKFHPDAGLIDAPTGVGFCMAISHDWLRRLPALDTAFGRGYGEEVDWCRRARALGGRHLALPNLFVEHRGGTSFGSAEKARLIAANNALVSQRHPGFDAEVQGFIAADPLVTPRLALAIALAAARVRGRMPVYLGHSLGGGAEDYLTQRIAKDLGAEGAGAAMVLRVGGRWTWQVELHLPQGMTRGGTDDFAFVERLLAPVVARDIIYSCGVGHPDPGTLPDTLLRLRREGDRIEVLFHDYLPISPSYTLTDVDGRHRGLPDPQDCDPAHRPRNGLSLHQWQRQWGRLLGACDAVTVFSADSQRLVLGAYPQTARRIRTRPHQPLAKVPRCLPPSGRRPVIGILGNIGAQKGAAVVADLSKRLAMSDRIGLALIGNIDPAFAIDPKAICHGSYRREDIPALVARYGIDRWLIPSIWPETWSYTTHEALATGLPVWCFDLGAQGEAVRAARHMTGQGGTLPLKDGYPDIEALLAAIAAVPTLERVSA</sequence>
<dbReference type="SUPFAM" id="SSF53448">
    <property type="entry name" value="Nucleotide-diphospho-sugar transferases"/>
    <property type="match status" value="1"/>
</dbReference>
<proteinExistence type="inferred from homology"/>
<dbReference type="SUPFAM" id="SSF53756">
    <property type="entry name" value="UDP-Glycosyltransferase/glycogen phosphorylase"/>
    <property type="match status" value="1"/>
</dbReference>
<dbReference type="AlphaFoldDB" id="A0A2W5SGG5"/>
<dbReference type="InterPro" id="IPR029044">
    <property type="entry name" value="Nucleotide-diphossugar_trans"/>
</dbReference>
<evidence type="ECO:0000256" key="3">
    <source>
        <dbReference type="ARBA" id="ARBA00022679"/>
    </source>
</evidence>
<dbReference type="Gene3D" id="3.40.50.2000">
    <property type="entry name" value="Glycogen Phosphorylase B"/>
    <property type="match status" value="1"/>
</dbReference>
<dbReference type="Pfam" id="PF00535">
    <property type="entry name" value="Glycos_transf_2"/>
    <property type="match status" value="1"/>
</dbReference>
<dbReference type="PANTHER" id="PTHR43179">
    <property type="entry name" value="RHAMNOSYLTRANSFERASE WBBL"/>
    <property type="match status" value="1"/>
</dbReference>
<comment type="caution">
    <text evidence="5">The sequence shown here is derived from an EMBL/GenBank/DDBJ whole genome shotgun (WGS) entry which is preliminary data.</text>
</comment>
<dbReference type="GO" id="GO:0016757">
    <property type="term" value="F:glycosyltransferase activity"/>
    <property type="evidence" value="ECO:0007669"/>
    <property type="project" value="UniProtKB-KW"/>
</dbReference>
<dbReference type="EMBL" id="QFQS01000001">
    <property type="protein sequence ID" value="PZQ99892.1"/>
    <property type="molecule type" value="Genomic_DNA"/>
</dbReference>